<keyword evidence="4 7" id="KW-1133">Transmembrane helix</keyword>
<gene>
    <name evidence="10" type="ORF">TRFO_23763</name>
</gene>
<feature type="transmembrane region" description="Helical" evidence="7">
    <location>
        <begin position="634"/>
        <end position="659"/>
    </location>
</feature>
<dbReference type="GO" id="GO:0007168">
    <property type="term" value="P:receptor guanylyl cyclase signaling pathway"/>
    <property type="evidence" value="ECO:0007669"/>
    <property type="project" value="TreeGrafter"/>
</dbReference>
<dbReference type="InterPro" id="IPR050401">
    <property type="entry name" value="Cyclic_nucleotide_synthase"/>
</dbReference>
<evidence type="ECO:0000256" key="4">
    <source>
        <dbReference type="ARBA" id="ARBA00022989"/>
    </source>
</evidence>
<dbReference type="GO" id="GO:0035556">
    <property type="term" value="P:intracellular signal transduction"/>
    <property type="evidence" value="ECO:0007669"/>
    <property type="project" value="InterPro"/>
</dbReference>
<feature type="domain" description="Guanylate cyclase" evidence="9">
    <location>
        <begin position="1410"/>
        <end position="1542"/>
    </location>
</feature>
<dbReference type="SUPFAM" id="SSF55785">
    <property type="entry name" value="PYP-like sensor domain (PAS domain)"/>
    <property type="match status" value="1"/>
</dbReference>
<dbReference type="GO" id="GO:0004383">
    <property type="term" value="F:guanylate cyclase activity"/>
    <property type="evidence" value="ECO:0007669"/>
    <property type="project" value="TreeGrafter"/>
</dbReference>
<feature type="transmembrane region" description="Helical" evidence="7">
    <location>
        <begin position="258"/>
        <end position="279"/>
    </location>
</feature>
<proteinExistence type="predicted"/>
<dbReference type="InterPro" id="IPR001054">
    <property type="entry name" value="A/G_cyclase"/>
</dbReference>
<feature type="transmembrane region" description="Helical" evidence="7">
    <location>
        <begin position="152"/>
        <end position="177"/>
    </location>
</feature>
<organism evidence="10 11">
    <name type="scientific">Tritrichomonas foetus</name>
    <dbReference type="NCBI Taxonomy" id="1144522"/>
    <lineage>
        <taxon>Eukaryota</taxon>
        <taxon>Metamonada</taxon>
        <taxon>Parabasalia</taxon>
        <taxon>Tritrichomonadida</taxon>
        <taxon>Tritrichomonadidae</taxon>
        <taxon>Tritrichomonas</taxon>
    </lineage>
</organism>
<feature type="transmembrane region" description="Helical" evidence="7">
    <location>
        <begin position="1190"/>
        <end position="1210"/>
    </location>
</feature>
<feature type="transmembrane region" description="Helical" evidence="7">
    <location>
        <begin position="875"/>
        <end position="900"/>
    </location>
</feature>
<dbReference type="PANTHER" id="PTHR11920:SF335">
    <property type="entry name" value="GUANYLATE CYCLASE"/>
    <property type="match status" value="1"/>
</dbReference>
<dbReference type="InterPro" id="IPR000014">
    <property type="entry name" value="PAS"/>
</dbReference>
<protein>
    <submittedName>
        <fullName evidence="10">Adenylate and Guanylate cyclase catalytic domain containing protein</fullName>
    </submittedName>
</protein>
<dbReference type="PANTHER" id="PTHR11920">
    <property type="entry name" value="GUANYLYL CYCLASE"/>
    <property type="match status" value="1"/>
</dbReference>
<dbReference type="NCBIfam" id="TIGR00229">
    <property type="entry name" value="sensory_box"/>
    <property type="match status" value="1"/>
</dbReference>
<dbReference type="SUPFAM" id="SSF55073">
    <property type="entry name" value="Nucleotide cyclase"/>
    <property type="match status" value="1"/>
</dbReference>
<dbReference type="Gene3D" id="3.30.70.1230">
    <property type="entry name" value="Nucleotide cyclase"/>
    <property type="match status" value="1"/>
</dbReference>
<dbReference type="Pfam" id="PF13426">
    <property type="entry name" value="PAS_9"/>
    <property type="match status" value="1"/>
</dbReference>
<keyword evidence="3" id="KW-0547">Nucleotide-binding</keyword>
<feature type="transmembrane region" description="Helical" evidence="7">
    <location>
        <begin position="291"/>
        <end position="311"/>
    </location>
</feature>
<dbReference type="RefSeq" id="XP_068361029.1">
    <property type="nucleotide sequence ID" value="XM_068503350.1"/>
</dbReference>
<dbReference type="GeneID" id="94838054"/>
<evidence type="ECO:0000256" key="2">
    <source>
        <dbReference type="ARBA" id="ARBA00022692"/>
    </source>
</evidence>
<keyword evidence="6" id="KW-0456">Lyase</keyword>
<dbReference type="CDD" id="cd00130">
    <property type="entry name" value="PAS"/>
    <property type="match status" value="1"/>
</dbReference>
<evidence type="ECO:0000256" key="1">
    <source>
        <dbReference type="ARBA" id="ARBA00004370"/>
    </source>
</evidence>
<dbReference type="VEuPathDB" id="TrichDB:TRFO_23763"/>
<feature type="transmembrane region" description="Helical" evidence="7">
    <location>
        <begin position="318"/>
        <end position="338"/>
    </location>
</feature>
<dbReference type="PROSITE" id="PS50125">
    <property type="entry name" value="GUANYLATE_CYCLASE_2"/>
    <property type="match status" value="1"/>
</dbReference>
<dbReference type="SMART" id="SM00091">
    <property type="entry name" value="PAS"/>
    <property type="match status" value="1"/>
</dbReference>
<dbReference type="InterPro" id="IPR029787">
    <property type="entry name" value="Nucleotide_cyclase"/>
</dbReference>
<evidence type="ECO:0000256" key="6">
    <source>
        <dbReference type="ARBA" id="ARBA00023239"/>
    </source>
</evidence>
<dbReference type="GO" id="GO:0005886">
    <property type="term" value="C:plasma membrane"/>
    <property type="evidence" value="ECO:0007669"/>
    <property type="project" value="TreeGrafter"/>
</dbReference>
<comment type="caution">
    <text evidence="10">The sequence shown here is derived from an EMBL/GenBank/DDBJ whole genome shotgun (WGS) entry which is preliminary data.</text>
</comment>
<evidence type="ECO:0000259" key="8">
    <source>
        <dbReference type="PROSITE" id="PS50112"/>
    </source>
</evidence>
<dbReference type="CDD" id="cd07302">
    <property type="entry name" value="CHD"/>
    <property type="match status" value="1"/>
</dbReference>
<evidence type="ECO:0000256" key="3">
    <source>
        <dbReference type="ARBA" id="ARBA00022741"/>
    </source>
</evidence>
<name>A0A1J4KET3_9EUKA</name>
<dbReference type="SMART" id="SM00044">
    <property type="entry name" value="CYCc"/>
    <property type="match status" value="1"/>
</dbReference>
<comment type="subcellular location">
    <subcellularLocation>
        <location evidence="1">Membrane</location>
    </subcellularLocation>
</comment>
<feature type="transmembrane region" description="Helical" evidence="7">
    <location>
        <begin position="116"/>
        <end position="140"/>
    </location>
</feature>
<dbReference type="EMBL" id="MLAK01000683">
    <property type="protein sequence ID" value="OHT07893.1"/>
    <property type="molecule type" value="Genomic_DNA"/>
</dbReference>
<accession>A0A1J4KET3</accession>
<dbReference type="InterPro" id="IPR035965">
    <property type="entry name" value="PAS-like_dom_sf"/>
</dbReference>
<reference evidence="10" key="1">
    <citation type="submission" date="2016-10" db="EMBL/GenBank/DDBJ databases">
        <authorList>
            <person name="Benchimol M."/>
            <person name="Almeida L.G."/>
            <person name="Vasconcelos A.T."/>
            <person name="Perreira-Neves A."/>
            <person name="Rosa I.A."/>
            <person name="Tasca T."/>
            <person name="Bogo M.R."/>
            <person name="de Souza W."/>
        </authorList>
    </citation>
    <scope>NUCLEOTIDE SEQUENCE [LARGE SCALE GENOMIC DNA]</scope>
    <source>
        <strain evidence="10">K</strain>
    </source>
</reference>
<sequence length="1591" mass="178994">MSIPEPITGSSTMLTSSSIRSLDASTRYMGMIELSPYKKTRNALFQLFDYVASESPPFFGVHVFISIWRIIQFFGPATCANYRFLWGEDTVMSKVWNVISIVFHIIPVFERESIGYIVLYFFAGLFIVAYSLLGASAYVFSHNAKLPSFVPISISLFLATIGYIFSPIVAILSGEIIGRMIDDYHTHLTPVNIVAVVLSFLIVMIYAWLYKSVYSITITFRPDSLMTVVPAVQVQNVLLMLLITLFSGIASQLSKIPCIVLTGVILILYGLSIPCYFSKGGYVSDNHVKSLTATAITSVLLLLFYIICTAMEMVVSEFILLAIVVVWIISYVITHFIYRRYIGSNSRILDYIEDDIENFDIVKSPHQLQNLIVIGFRLAHPICISFQLFKLGIEKYSKNVDIWLLFAKFTAIYPEETQQLTYIAVGMSQNRLKGALAKHTQQQIQSIMRQRETNLLPELKSKLDKVGKQVQATKHKVRYIWDLIIQGNVKELESVVDRAFASIDSSEAEFLHLLRQFPNSRFVARSYARFLRDVVADHAGHKKWAQNVSMLQRGISIAPDKAHDLGLRAFPLLPRNLENQLASQQQTQGVLTDDTLTQEIETDDEQAAIDAELRMSVRESINRLKIPSYKQARILRICSLILLFVVPITALAIYVPIYINSITDPLDFMYYISSLRTRLFQTAGTALHYVYENLNATNPDYGNIRTFPFDSNEMILDQEEPPVSFGSVYASNKQAEYLNSDLALILPELKPMMSFKSSDSTMDKVRNSIFGNTINFTTISDPIRLDGYDPNLDNSDDFTKYNETYSMKSAQAAIMQFMISINDLLALEKIPEDALNRHYISIPINNIRATTDKLSEALTTICDYIVIAQDKNAKIIQISLIVIGIVVPLYYICTCILIIVRITKEKMMIYKCLASLPKNVVSRVADSFKVLKKEEDEEMKTSRTRDEELNKQEENMLKIFATSSDSSRGKATDIIIIVITTILVAGLHIAVTCVFCLFMTNSGEKLMEAAPHVDYTTASYTYDLASQILLMLLPGVVHPKDIYNIRHFELQRVLLGISEWQARGVSRYRAVRYGDESLSAVPFESLGVELHLDETTEPCKTKQTPANDHEVYSCWPSDLLISYCQMKLRGLLIAFTNKSQMFPGNNPTLKHLYHIHQVHIYENYFSPMFENIIPMVVNILNTQVPTITGAGYALAAAAIIIEIILLRFLIQSENRQKFALRLLLHCPGNVVVSNSHITALLSGNFAEKHIDATTRDAEFYDVLVKDMPDSIITMDLEGNIQTANNATNRIYGLDIEELIGQNITTVGSGFKGENPFKDIFEKQDKTSVEKTLIYVKENNTEIHVEVSLTVLGENLLLTTRDVTQTVMYNLLISDEKTKSDRLLSSILPARLVPRVQAGEKNISFAVQSVTILFMDIVSFTPWCGSLPAATVMKTLNLLFKEFDALVAVHPTMTKVKCIGDCYMAAGGIFAEINQPAMHAKDVVEFGLDAIQALEELNVRIEQDLKIRVGVNTGGPIVAGVLGTEKPTFEILGPTINMAQQMEHHGVPMKVHVSRAVYELIYGGNFDVKERGEIEIKNGSVVTYVINPRKNK</sequence>
<dbReference type="Gene3D" id="3.30.450.20">
    <property type="entry name" value="PAS domain"/>
    <property type="match status" value="1"/>
</dbReference>
<dbReference type="GO" id="GO:0004016">
    <property type="term" value="F:adenylate cyclase activity"/>
    <property type="evidence" value="ECO:0007669"/>
    <property type="project" value="TreeGrafter"/>
</dbReference>
<dbReference type="PROSITE" id="PS50112">
    <property type="entry name" value="PAS"/>
    <property type="match status" value="1"/>
</dbReference>
<feature type="domain" description="PAS" evidence="8">
    <location>
        <begin position="1256"/>
        <end position="1339"/>
    </location>
</feature>
<keyword evidence="2 7" id="KW-0812">Transmembrane</keyword>
<evidence type="ECO:0000313" key="11">
    <source>
        <dbReference type="Proteomes" id="UP000179807"/>
    </source>
</evidence>
<dbReference type="Proteomes" id="UP000179807">
    <property type="component" value="Unassembled WGS sequence"/>
</dbReference>
<evidence type="ECO:0000256" key="7">
    <source>
        <dbReference type="SAM" id="Phobius"/>
    </source>
</evidence>
<keyword evidence="5 7" id="KW-0472">Membrane</keyword>
<evidence type="ECO:0000313" key="10">
    <source>
        <dbReference type="EMBL" id="OHT07893.1"/>
    </source>
</evidence>
<dbReference type="Pfam" id="PF00211">
    <property type="entry name" value="Guanylate_cyc"/>
    <property type="match status" value="1"/>
</dbReference>
<keyword evidence="11" id="KW-1185">Reference proteome</keyword>
<feature type="transmembrane region" description="Helical" evidence="7">
    <location>
        <begin position="974"/>
        <end position="1000"/>
    </location>
</feature>
<dbReference type="GO" id="GO:0001653">
    <property type="term" value="F:peptide receptor activity"/>
    <property type="evidence" value="ECO:0007669"/>
    <property type="project" value="TreeGrafter"/>
</dbReference>
<evidence type="ECO:0000259" key="9">
    <source>
        <dbReference type="PROSITE" id="PS50125"/>
    </source>
</evidence>
<feature type="transmembrane region" description="Helical" evidence="7">
    <location>
        <begin position="189"/>
        <end position="208"/>
    </location>
</feature>
<dbReference type="GO" id="GO:0000166">
    <property type="term" value="F:nucleotide binding"/>
    <property type="evidence" value="ECO:0007669"/>
    <property type="project" value="UniProtKB-KW"/>
</dbReference>
<evidence type="ECO:0000256" key="5">
    <source>
        <dbReference type="ARBA" id="ARBA00023136"/>
    </source>
</evidence>
<feature type="transmembrane region" description="Helical" evidence="7">
    <location>
        <begin position="228"/>
        <end position="246"/>
    </location>
</feature>